<accession>A0A327JMG2</accession>
<sequence length="219" mass="24786">MTGSRSETAWRILQSAIINGEFPPGAQLRFQELQEFCGMSVSPVREALTRLVAAGLVEVEHNRGYRVTKLVVSELDDLVRTRSRVEGWALEESIRLGDEHWEAALISSLHLLEHLPRRRENGANLHDEHWEARHSEFHDTLVSACGSPILLEFCRTLYSRADRYRRFSLSMETGSRDVAAEHRAILDAALARDADKAKGLLAAHYEATASFIRDHLSEE</sequence>
<dbReference type="SMART" id="SM00345">
    <property type="entry name" value="HTH_GNTR"/>
    <property type="match status" value="1"/>
</dbReference>
<proteinExistence type="predicted"/>
<comment type="caution">
    <text evidence="5">The sequence shown here is derived from an EMBL/GenBank/DDBJ whole genome shotgun (WGS) entry which is preliminary data.</text>
</comment>
<dbReference type="EMBL" id="NPEV01000016">
    <property type="protein sequence ID" value="RAI27599.1"/>
    <property type="molecule type" value="Genomic_DNA"/>
</dbReference>
<evidence type="ECO:0000256" key="1">
    <source>
        <dbReference type="ARBA" id="ARBA00023015"/>
    </source>
</evidence>
<protein>
    <recommendedName>
        <fullName evidence="4">HTH gntR-type domain-containing protein</fullName>
    </recommendedName>
</protein>
<dbReference type="SUPFAM" id="SSF48008">
    <property type="entry name" value="GntR ligand-binding domain-like"/>
    <property type="match status" value="1"/>
</dbReference>
<dbReference type="InterPro" id="IPR011711">
    <property type="entry name" value="GntR_C"/>
</dbReference>
<dbReference type="Gene3D" id="1.20.120.530">
    <property type="entry name" value="GntR ligand-binding domain-like"/>
    <property type="match status" value="1"/>
</dbReference>
<name>A0A327JMG2_9HYPH</name>
<organism evidence="5 6">
    <name type="scientific">Rhodobium orientis</name>
    <dbReference type="NCBI Taxonomy" id="34017"/>
    <lineage>
        <taxon>Bacteria</taxon>
        <taxon>Pseudomonadati</taxon>
        <taxon>Pseudomonadota</taxon>
        <taxon>Alphaproteobacteria</taxon>
        <taxon>Hyphomicrobiales</taxon>
        <taxon>Rhodobiaceae</taxon>
        <taxon>Rhodobium</taxon>
    </lineage>
</organism>
<dbReference type="PANTHER" id="PTHR43537:SF20">
    <property type="entry name" value="HTH-TYPE TRANSCRIPTIONAL REPRESSOR GLAR"/>
    <property type="match status" value="1"/>
</dbReference>
<dbReference type="OrthoDB" id="8680240at2"/>
<feature type="domain" description="HTH gntR-type" evidence="4">
    <location>
        <begin position="3"/>
        <end position="70"/>
    </location>
</feature>
<dbReference type="PROSITE" id="PS50949">
    <property type="entry name" value="HTH_GNTR"/>
    <property type="match status" value="1"/>
</dbReference>
<dbReference type="InterPro" id="IPR036388">
    <property type="entry name" value="WH-like_DNA-bd_sf"/>
</dbReference>
<dbReference type="CDD" id="cd07377">
    <property type="entry name" value="WHTH_GntR"/>
    <property type="match status" value="1"/>
</dbReference>
<keyword evidence="6" id="KW-1185">Reference proteome</keyword>
<gene>
    <name evidence="5" type="ORF">CH339_09470</name>
</gene>
<evidence type="ECO:0000256" key="2">
    <source>
        <dbReference type="ARBA" id="ARBA00023125"/>
    </source>
</evidence>
<dbReference type="Proteomes" id="UP000249299">
    <property type="component" value="Unassembled WGS sequence"/>
</dbReference>
<keyword evidence="1" id="KW-0805">Transcription regulation</keyword>
<dbReference type="PANTHER" id="PTHR43537">
    <property type="entry name" value="TRANSCRIPTIONAL REGULATOR, GNTR FAMILY"/>
    <property type="match status" value="1"/>
</dbReference>
<dbReference type="InterPro" id="IPR008920">
    <property type="entry name" value="TF_FadR/GntR_C"/>
</dbReference>
<reference evidence="5 6" key="1">
    <citation type="submission" date="2017-07" db="EMBL/GenBank/DDBJ databases">
        <title>Draft Genome Sequences of Select Purple Nonsulfur Bacteria.</title>
        <authorList>
            <person name="Lasarre B."/>
            <person name="Mckinlay J.B."/>
        </authorList>
    </citation>
    <scope>NUCLEOTIDE SEQUENCE [LARGE SCALE GENOMIC DNA]</scope>
    <source>
        <strain evidence="5 6">DSM 11290</strain>
    </source>
</reference>
<dbReference type="InterPro" id="IPR036390">
    <property type="entry name" value="WH_DNA-bd_sf"/>
</dbReference>
<dbReference type="RefSeq" id="WP_111434114.1">
    <property type="nucleotide sequence ID" value="NZ_JACIGG010000001.1"/>
</dbReference>
<dbReference type="SUPFAM" id="SSF46785">
    <property type="entry name" value="Winged helix' DNA-binding domain"/>
    <property type="match status" value="1"/>
</dbReference>
<dbReference type="Pfam" id="PF00392">
    <property type="entry name" value="GntR"/>
    <property type="match status" value="1"/>
</dbReference>
<dbReference type="GO" id="GO:0003677">
    <property type="term" value="F:DNA binding"/>
    <property type="evidence" value="ECO:0007669"/>
    <property type="project" value="UniProtKB-KW"/>
</dbReference>
<dbReference type="InterPro" id="IPR000524">
    <property type="entry name" value="Tscrpt_reg_HTH_GntR"/>
</dbReference>
<evidence type="ECO:0000256" key="3">
    <source>
        <dbReference type="ARBA" id="ARBA00023163"/>
    </source>
</evidence>
<dbReference type="Pfam" id="PF07729">
    <property type="entry name" value="FCD"/>
    <property type="match status" value="1"/>
</dbReference>
<dbReference type="Gene3D" id="1.10.10.10">
    <property type="entry name" value="Winged helix-like DNA-binding domain superfamily/Winged helix DNA-binding domain"/>
    <property type="match status" value="1"/>
</dbReference>
<dbReference type="GO" id="GO:0003700">
    <property type="term" value="F:DNA-binding transcription factor activity"/>
    <property type="evidence" value="ECO:0007669"/>
    <property type="project" value="InterPro"/>
</dbReference>
<keyword evidence="3" id="KW-0804">Transcription</keyword>
<evidence type="ECO:0000313" key="5">
    <source>
        <dbReference type="EMBL" id="RAI27599.1"/>
    </source>
</evidence>
<dbReference type="AlphaFoldDB" id="A0A327JMG2"/>
<keyword evidence="2" id="KW-0238">DNA-binding</keyword>
<evidence type="ECO:0000313" key="6">
    <source>
        <dbReference type="Proteomes" id="UP000249299"/>
    </source>
</evidence>
<evidence type="ECO:0000259" key="4">
    <source>
        <dbReference type="PROSITE" id="PS50949"/>
    </source>
</evidence>
<dbReference type="SMART" id="SM00895">
    <property type="entry name" value="FCD"/>
    <property type="match status" value="1"/>
</dbReference>